<dbReference type="Gene3D" id="3.80.10.10">
    <property type="entry name" value="Ribonuclease Inhibitor"/>
    <property type="match status" value="2"/>
</dbReference>
<sequence>MEATALSVGKSVLDGALGYAKSALAEEVALQLGIQGDHAFIRDELQMMQAFLMAAHDDRDKHQVLMAWVKQVRDVAYDAEDCLQDFSIYLKDPSWWRLPYTLRERRRIAKQLKGLRVRVEDVSQRNLRYQLSKSPSFKAGTVAEMSSITAATVFGVGEARRAARQEEPKEDLVRLINKEGEDPRVIALWGTNGDLGLATIINAAYENSDIKKKFSLRAWIRILHPFNPNDFIQSLVKQFRSSEGVDILLEKDKTGHDLAMEFTGYVKEKRYLIVLNDLSTFEEWNVIKTCFPSSKKGSRIIDSHYNQRKPLLPMSSSNEATTSTNNPTTLTNEVQGNQYKGGTERKVVPKSLTRIKTMASALEESQLVGREREKSNMIKLLSYQPSQELRVISVWGMGGLGKTTLVKDVYQSQTLINMFEKRAFVTVLRPFILKELLKSLIMQLTAESSETKGTINLRNDLRPETRNKVATMGAHSLIEELDRLIKGKNCLIVLDDLSSTKEWDNVINSFPKLDGTCRILVTTREHSIAKHCSNKQENICELKVLEDKEALDLFTKKIFKDAIDWDNYPELIEEAQLILKKCNGLPLAIVTIGGFLANQPKIAVEWRKLIEHISAEMNPGLEAIRTILGKSYDGLPYHLKSCFMYMSIFPEDHKISRRRLIRRWIAEGYSRQIREKPAEEISDSYFMKLIDRSMILPSKKSVHSREGIDSCHVHDLMREVGISKSTEEHLVFRLEEGCSSNTQEIVRHLAISSNWKGDKMEYESAVDLSRIRSLTVFGECRSFYISEKMRLLRVLDLESTTGLVNHHLEHIGSLLHLKYISLRGCDGIYHLPDSWGNLLQLETLDIKGTRICMLPQTIIKLRKLQHLFGGDLEPFCVYPDERIPHDMIEICVACCAPTCLKDVEFLDGDPNRRDVCTFWWHVVFPTLASRRLDPRGIVLPKGVRKLKSLHTLGLVNIAGGKAILRDVRRLTQLRKLAVRGISKKNCQEFCSALADLSRLESLSVELTGSSSLNGLLDDVSTPPPNLQSLKLSGTLVKVPEWIVAMQNLVKLYLEETELSDVDGTMQVLGKLPNLAILRLLKNSFEGEECRLTFRQEAPFPCLMVLELYYVCGLESVEYEEGATPKLELLRFCGRGGESDSLFSGLASLPKFKEFKQDNYTYAFEANVQAQLAENTNGPMFKRYSE</sequence>
<dbReference type="CDD" id="cd14798">
    <property type="entry name" value="RX-CC_like"/>
    <property type="match status" value="1"/>
</dbReference>
<evidence type="ECO:0000256" key="1">
    <source>
        <dbReference type="ARBA" id="ARBA00008894"/>
    </source>
</evidence>
<keyword evidence="5" id="KW-0611">Plant defense</keyword>
<dbReference type="Pfam" id="PF18052">
    <property type="entry name" value="Rx_N"/>
    <property type="match status" value="1"/>
</dbReference>
<dbReference type="InterPro" id="IPR038005">
    <property type="entry name" value="RX-like_CC"/>
</dbReference>
<dbReference type="Pfam" id="PF23559">
    <property type="entry name" value="WHD_DRP"/>
    <property type="match status" value="1"/>
</dbReference>
<feature type="domain" description="NB-ARC" evidence="8">
    <location>
        <begin position="373"/>
        <end position="561"/>
    </location>
</feature>
<dbReference type="Gene3D" id="3.40.50.300">
    <property type="entry name" value="P-loop containing nucleotide triphosphate hydrolases"/>
    <property type="match status" value="2"/>
</dbReference>
<evidence type="ECO:0000256" key="3">
    <source>
        <dbReference type="ARBA" id="ARBA00022737"/>
    </source>
</evidence>
<evidence type="ECO:0000256" key="5">
    <source>
        <dbReference type="ARBA" id="ARBA00022821"/>
    </source>
</evidence>
<dbReference type="SUPFAM" id="SSF52047">
    <property type="entry name" value="RNI-like"/>
    <property type="match status" value="1"/>
</dbReference>
<dbReference type="InterPro" id="IPR027417">
    <property type="entry name" value="P-loop_NTPase"/>
</dbReference>
<organism evidence="12 13">
    <name type="scientific">Eleusine coracana subsp. coracana</name>
    <dbReference type="NCBI Taxonomy" id="191504"/>
    <lineage>
        <taxon>Eukaryota</taxon>
        <taxon>Viridiplantae</taxon>
        <taxon>Streptophyta</taxon>
        <taxon>Embryophyta</taxon>
        <taxon>Tracheophyta</taxon>
        <taxon>Spermatophyta</taxon>
        <taxon>Magnoliopsida</taxon>
        <taxon>Liliopsida</taxon>
        <taxon>Poales</taxon>
        <taxon>Poaceae</taxon>
        <taxon>PACMAD clade</taxon>
        <taxon>Chloridoideae</taxon>
        <taxon>Cynodonteae</taxon>
        <taxon>Eleusininae</taxon>
        <taxon>Eleusine</taxon>
    </lineage>
</organism>
<dbReference type="InterPro" id="IPR042197">
    <property type="entry name" value="Apaf_helical"/>
</dbReference>
<name>A0AAV5DYQ9_ELECO</name>
<feature type="domain" description="Disease resistance protein winged helix" evidence="10">
    <location>
        <begin position="648"/>
        <end position="719"/>
    </location>
</feature>
<dbReference type="PANTHER" id="PTHR23155:SF1114">
    <property type="entry name" value="OS02G0475500 PROTEIN"/>
    <property type="match status" value="1"/>
</dbReference>
<feature type="domain" description="Disease resistance R13L4/SHOC-2-like LRR" evidence="11">
    <location>
        <begin position="771"/>
        <end position="869"/>
    </location>
</feature>
<dbReference type="InterPro" id="IPR058922">
    <property type="entry name" value="WHD_DRP"/>
</dbReference>
<dbReference type="PRINTS" id="PR00364">
    <property type="entry name" value="DISEASERSIST"/>
</dbReference>
<dbReference type="Pfam" id="PF00931">
    <property type="entry name" value="NB-ARC"/>
    <property type="match status" value="2"/>
</dbReference>
<dbReference type="InterPro" id="IPR041118">
    <property type="entry name" value="Rx_N"/>
</dbReference>
<feature type="domain" description="Disease resistance N-terminal" evidence="9">
    <location>
        <begin position="16"/>
        <end position="94"/>
    </location>
</feature>
<evidence type="ECO:0000256" key="7">
    <source>
        <dbReference type="SAM" id="MobiDB-lite"/>
    </source>
</evidence>
<dbReference type="InterPro" id="IPR002182">
    <property type="entry name" value="NB-ARC"/>
</dbReference>
<dbReference type="PANTHER" id="PTHR23155">
    <property type="entry name" value="DISEASE RESISTANCE PROTEIN RP"/>
    <property type="match status" value="1"/>
</dbReference>
<gene>
    <name evidence="12" type="primary">gb02511</name>
    <name evidence="12" type="ORF">PR202_gb02511</name>
</gene>
<keyword evidence="6" id="KW-0175">Coiled coil</keyword>
<dbReference type="FunFam" id="1.10.10.10:FF:000322">
    <property type="entry name" value="Probable disease resistance protein At1g63360"/>
    <property type="match status" value="1"/>
</dbReference>
<feature type="region of interest" description="Disordered" evidence="7">
    <location>
        <begin position="309"/>
        <end position="343"/>
    </location>
</feature>
<evidence type="ECO:0000313" key="12">
    <source>
        <dbReference type="EMBL" id="GJN15587.1"/>
    </source>
</evidence>
<dbReference type="Proteomes" id="UP001054889">
    <property type="component" value="Unassembled WGS sequence"/>
</dbReference>
<evidence type="ECO:0000256" key="2">
    <source>
        <dbReference type="ARBA" id="ARBA00022614"/>
    </source>
</evidence>
<comment type="caution">
    <text evidence="12">The sequence shown here is derived from an EMBL/GenBank/DDBJ whole genome shotgun (WGS) entry which is preliminary data.</text>
</comment>
<dbReference type="InterPro" id="IPR032675">
    <property type="entry name" value="LRR_dom_sf"/>
</dbReference>
<evidence type="ECO:0000313" key="13">
    <source>
        <dbReference type="Proteomes" id="UP001054889"/>
    </source>
</evidence>
<comment type="similarity">
    <text evidence="1">Belongs to the disease resistance NB-LRR family.</text>
</comment>
<dbReference type="EMBL" id="BQKI01000072">
    <property type="protein sequence ID" value="GJN15587.1"/>
    <property type="molecule type" value="Genomic_DNA"/>
</dbReference>
<dbReference type="InterPro" id="IPR055414">
    <property type="entry name" value="LRR_R13L4/SHOC2-like"/>
</dbReference>
<feature type="domain" description="Disease resistance R13L4/SHOC-2-like LRR" evidence="11">
    <location>
        <begin position="937"/>
        <end position="1154"/>
    </location>
</feature>
<evidence type="ECO:0000256" key="4">
    <source>
        <dbReference type="ARBA" id="ARBA00022741"/>
    </source>
</evidence>
<dbReference type="Gene3D" id="1.10.8.430">
    <property type="entry name" value="Helical domain of apoptotic protease-activating factors"/>
    <property type="match status" value="1"/>
</dbReference>
<accession>A0AAV5DYQ9</accession>
<dbReference type="InterPro" id="IPR044974">
    <property type="entry name" value="Disease_R_plants"/>
</dbReference>
<keyword evidence="3" id="KW-0677">Repeat</keyword>
<protein>
    <recommendedName>
        <fullName evidence="14">Disease resistance protein RPM1</fullName>
    </recommendedName>
</protein>
<dbReference type="Gene3D" id="1.20.5.4130">
    <property type="match status" value="1"/>
</dbReference>
<keyword evidence="2" id="KW-0433">Leucine-rich repeat</keyword>
<evidence type="ECO:0000259" key="9">
    <source>
        <dbReference type="Pfam" id="PF18052"/>
    </source>
</evidence>
<evidence type="ECO:0000259" key="8">
    <source>
        <dbReference type="Pfam" id="PF00931"/>
    </source>
</evidence>
<dbReference type="AlphaFoldDB" id="A0AAV5DYQ9"/>
<evidence type="ECO:0000259" key="11">
    <source>
        <dbReference type="Pfam" id="PF23598"/>
    </source>
</evidence>
<keyword evidence="13" id="KW-1185">Reference proteome</keyword>
<reference evidence="12" key="2">
    <citation type="submission" date="2021-12" db="EMBL/GenBank/DDBJ databases">
        <title>Resequencing data analysis of finger millet.</title>
        <authorList>
            <person name="Hatakeyama M."/>
            <person name="Aluri S."/>
            <person name="Balachadran M.T."/>
            <person name="Sivarajan S.R."/>
            <person name="Poveda L."/>
            <person name="Shimizu-Inatsugi R."/>
            <person name="Schlapbach R."/>
            <person name="Sreeman S.M."/>
            <person name="Shimizu K.K."/>
        </authorList>
    </citation>
    <scope>NUCLEOTIDE SEQUENCE</scope>
</reference>
<dbReference type="SUPFAM" id="SSF52540">
    <property type="entry name" value="P-loop containing nucleoside triphosphate hydrolases"/>
    <property type="match status" value="2"/>
</dbReference>
<proteinExistence type="inferred from homology"/>
<reference evidence="12" key="1">
    <citation type="journal article" date="2018" name="DNA Res.">
        <title>Multiple hybrid de novo genome assembly of finger millet, an orphan allotetraploid crop.</title>
        <authorList>
            <person name="Hatakeyama M."/>
            <person name="Aluri S."/>
            <person name="Balachadran M.T."/>
            <person name="Sivarajan S.R."/>
            <person name="Patrignani A."/>
            <person name="Gruter S."/>
            <person name="Poveda L."/>
            <person name="Shimizu-Inatsugi R."/>
            <person name="Baeten J."/>
            <person name="Francoijs K.J."/>
            <person name="Nataraja K.N."/>
            <person name="Reddy Y.A.N."/>
            <person name="Phadnis S."/>
            <person name="Ravikumar R.L."/>
            <person name="Schlapbach R."/>
            <person name="Sreeman S.M."/>
            <person name="Shimizu K.K."/>
        </authorList>
    </citation>
    <scope>NUCLEOTIDE SEQUENCE</scope>
</reference>
<dbReference type="GO" id="GO:0002758">
    <property type="term" value="P:innate immune response-activating signaling pathway"/>
    <property type="evidence" value="ECO:0007669"/>
    <property type="project" value="UniProtKB-ARBA"/>
</dbReference>
<dbReference type="Gene3D" id="1.10.10.10">
    <property type="entry name" value="Winged helix-like DNA-binding domain superfamily/Winged helix DNA-binding domain"/>
    <property type="match status" value="1"/>
</dbReference>
<evidence type="ECO:0000259" key="10">
    <source>
        <dbReference type="Pfam" id="PF23559"/>
    </source>
</evidence>
<evidence type="ECO:0008006" key="14">
    <source>
        <dbReference type="Google" id="ProtNLM"/>
    </source>
</evidence>
<feature type="domain" description="NB-ARC" evidence="8">
    <location>
        <begin position="172"/>
        <end position="301"/>
    </location>
</feature>
<dbReference type="GO" id="GO:0009626">
    <property type="term" value="P:plant-type hypersensitive response"/>
    <property type="evidence" value="ECO:0007669"/>
    <property type="project" value="UniProtKB-ARBA"/>
</dbReference>
<dbReference type="GO" id="GO:0043531">
    <property type="term" value="F:ADP binding"/>
    <property type="evidence" value="ECO:0007669"/>
    <property type="project" value="InterPro"/>
</dbReference>
<dbReference type="GO" id="GO:0042742">
    <property type="term" value="P:defense response to bacterium"/>
    <property type="evidence" value="ECO:0007669"/>
    <property type="project" value="UniProtKB-ARBA"/>
</dbReference>
<keyword evidence="4" id="KW-0547">Nucleotide-binding</keyword>
<feature type="compositionally biased region" description="Low complexity" evidence="7">
    <location>
        <begin position="315"/>
        <end position="332"/>
    </location>
</feature>
<dbReference type="Pfam" id="PF23598">
    <property type="entry name" value="LRR_14"/>
    <property type="match status" value="2"/>
</dbReference>
<evidence type="ECO:0000256" key="6">
    <source>
        <dbReference type="ARBA" id="ARBA00023054"/>
    </source>
</evidence>
<dbReference type="InterPro" id="IPR036388">
    <property type="entry name" value="WH-like_DNA-bd_sf"/>
</dbReference>